<dbReference type="CDD" id="cd02511">
    <property type="entry name" value="Beta4Glucosyltransferase"/>
    <property type="match status" value="1"/>
</dbReference>
<evidence type="ECO:0000256" key="2">
    <source>
        <dbReference type="PROSITE-ProRule" id="PRU00339"/>
    </source>
</evidence>
<dbReference type="SUPFAM" id="SSF48452">
    <property type="entry name" value="TPR-like"/>
    <property type="match status" value="1"/>
</dbReference>
<dbReference type="GO" id="GO:0016757">
    <property type="term" value="F:glycosyltransferase activity"/>
    <property type="evidence" value="ECO:0007669"/>
    <property type="project" value="TreeGrafter"/>
</dbReference>
<dbReference type="Pfam" id="PF13692">
    <property type="entry name" value="Glyco_trans_1_4"/>
    <property type="match status" value="1"/>
</dbReference>
<protein>
    <submittedName>
        <fullName evidence="6">Glycosyltransferase involved in cell wall biosynthesis</fullName>
    </submittedName>
</protein>
<dbReference type="InterPro" id="IPR001173">
    <property type="entry name" value="Glyco_trans_2-like"/>
</dbReference>
<sequence length="942" mass="105268">MPLASENRPRISLVMIVRDEAEFVADAIRSALPYVDEIVVGDTGSVDATPEIAASLGARVVSLPWEDDFSRARNRALTYARGEWILSLDADERIRKGDPEVLRRTLSRDDLWGGIVRIYHRLDPPSAGAWDNVLRLFRNDPRVVFEGRIHETVDASLARIPEAKVLPVPLVIEHLGYLDAVARKKTKTNRNLRLIELALAEHPCDARLYYALGTEWFAQGRYAEAEGPFRKALELLEGESKEAPPYLSDLSLKFLYTLFAQGKTEESLDWARRFLERLPDFPTLWEMYAQILLRNGKAEEAARAAHAALALGPKSAYAIPEGSGGFLAYSLLAQAHARLGNAEEALAASRAAREAYAKTTERNGVPATLPPEIFALPFLLNVLVQNSESPVLFLGTSPVLYQSLSAVLRELGALDASASSFFRPLEGETPSSDIPPARVAVVSDGRRELSSEDLRQKIEDLLNAGVETVYVIEPWSERSGPRVHLAALAARETLRIDVTPPSLLPYSETGLPAQIPPKNESEGERKFIHVYRVSRPPDFAPLSLDSLWDRCPEAAAAYPFEEILTTETRRTDDVDRLGTQEPTNKGGPLSPLSVGYVLPHHAPTGGLKVLLDHIRLLRRLGHRVIAFRPKDDRRPVLPVWYPFEDEEKPEEVYLDPQRPIPEQLEGYGLDVAVLGWLEHLVGAENARTPLLYLEQGHPWFFQDVPLAYDRGVRLSLLRFYRTPVFLATVSPFLQDILRRRYGRKSALVPNGVDTDRFRPNEGIKRDGDLPTVLLVGSPNRPFKGTDVALRVLDRLWREGLRFRLLWISPDPFRILHAPFPVEVVVDPPQERLPSLYQSADVLLFPSWYEGFALPPLEAMASGVAVVASECGGIRTYARPGKNALLAPPGDAETLAAYVKMLLRDARLRSRLVQIGRETARAFDLRRTVHRLETVLRCVANRG</sequence>
<dbReference type="RefSeq" id="WP_121443723.1">
    <property type="nucleotide sequence ID" value="NZ_RBIJ01000001.1"/>
</dbReference>
<accession>A0A660L5X2</accession>
<feature type="region of interest" description="Disordered" evidence="3">
    <location>
        <begin position="569"/>
        <end position="590"/>
    </location>
</feature>
<dbReference type="Pfam" id="PF00535">
    <property type="entry name" value="Glycos_transf_2"/>
    <property type="match status" value="1"/>
</dbReference>
<dbReference type="PANTHER" id="PTHR46401:SF2">
    <property type="entry name" value="GLYCOSYLTRANSFERASE WBBK-RELATED"/>
    <property type="match status" value="1"/>
</dbReference>
<evidence type="ECO:0000256" key="1">
    <source>
        <dbReference type="ARBA" id="ARBA00022679"/>
    </source>
</evidence>
<feature type="compositionally biased region" description="Basic and acidic residues" evidence="3">
    <location>
        <begin position="569"/>
        <end position="578"/>
    </location>
</feature>
<dbReference type="AlphaFoldDB" id="A0A660L5X2"/>
<evidence type="ECO:0000256" key="3">
    <source>
        <dbReference type="SAM" id="MobiDB-lite"/>
    </source>
</evidence>
<dbReference type="InterPro" id="IPR019734">
    <property type="entry name" value="TPR_rpt"/>
</dbReference>
<evidence type="ECO:0000259" key="5">
    <source>
        <dbReference type="Pfam" id="PF13439"/>
    </source>
</evidence>
<dbReference type="InterPro" id="IPR011990">
    <property type="entry name" value="TPR-like_helical_dom_sf"/>
</dbReference>
<dbReference type="PROSITE" id="PS50005">
    <property type="entry name" value="TPR"/>
    <property type="match status" value="1"/>
</dbReference>
<dbReference type="Pfam" id="PF13432">
    <property type="entry name" value="TPR_16"/>
    <property type="match status" value="1"/>
</dbReference>
<dbReference type="Gene3D" id="3.90.550.10">
    <property type="entry name" value="Spore Coat Polysaccharide Biosynthesis Protein SpsA, Chain A"/>
    <property type="match status" value="1"/>
</dbReference>
<keyword evidence="7" id="KW-1185">Reference proteome</keyword>
<evidence type="ECO:0000313" key="6">
    <source>
        <dbReference type="EMBL" id="RKQ88828.1"/>
    </source>
</evidence>
<dbReference type="InterPro" id="IPR029044">
    <property type="entry name" value="Nucleotide-diphossugar_trans"/>
</dbReference>
<dbReference type="InterPro" id="IPR028098">
    <property type="entry name" value="Glyco_trans_4-like_N"/>
</dbReference>
<gene>
    <name evidence="6" type="ORF">C7438_0472</name>
</gene>
<dbReference type="PANTHER" id="PTHR46401">
    <property type="entry name" value="GLYCOSYLTRANSFERASE WBBK-RELATED"/>
    <property type="match status" value="1"/>
</dbReference>
<feature type="domain" description="Glycosyltransferase 2-like" evidence="4">
    <location>
        <begin position="12"/>
        <end position="117"/>
    </location>
</feature>
<dbReference type="SUPFAM" id="SSF53756">
    <property type="entry name" value="UDP-Glycosyltransferase/glycogen phosphorylase"/>
    <property type="match status" value="1"/>
</dbReference>
<evidence type="ECO:0000259" key="4">
    <source>
        <dbReference type="Pfam" id="PF00535"/>
    </source>
</evidence>
<dbReference type="Gene3D" id="1.25.40.10">
    <property type="entry name" value="Tetratricopeptide repeat domain"/>
    <property type="match status" value="2"/>
</dbReference>
<keyword evidence="2" id="KW-0802">TPR repeat</keyword>
<dbReference type="SMART" id="SM00028">
    <property type="entry name" value="TPR"/>
    <property type="match status" value="3"/>
</dbReference>
<comment type="caution">
    <text evidence="6">The sequence shown here is derived from an EMBL/GenBank/DDBJ whole genome shotgun (WGS) entry which is preliminary data.</text>
</comment>
<reference evidence="6 7" key="1">
    <citation type="submission" date="2018-10" db="EMBL/GenBank/DDBJ databases">
        <title>Genomic Encyclopedia of Type Strains, Phase IV (KMG-IV): sequencing the most valuable type-strain genomes for metagenomic binning, comparative biology and taxonomic classification.</title>
        <authorList>
            <person name="Goeker M."/>
        </authorList>
    </citation>
    <scope>NUCLEOTIDE SEQUENCE [LARGE SCALE GENOMIC DNA]</scope>
    <source>
        <strain evidence="6 7">DSM 22653</strain>
    </source>
</reference>
<dbReference type="SUPFAM" id="SSF53448">
    <property type="entry name" value="Nucleotide-diphospho-sugar transferases"/>
    <property type="match status" value="1"/>
</dbReference>
<dbReference type="CDD" id="cd03801">
    <property type="entry name" value="GT4_PimA-like"/>
    <property type="match status" value="1"/>
</dbReference>
<feature type="domain" description="Glycosyltransferase subfamily 4-like N-terminal" evidence="5">
    <location>
        <begin position="608"/>
        <end position="756"/>
    </location>
</feature>
<organism evidence="6 7">
    <name type="scientific">Brockia lithotrophica</name>
    <dbReference type="NCBI Taxonomy" id="933949"/>
    <lineage>
        <taxon>Bacteria</taxon>
        <taxon>Bacillati</taxon>
        <taxon>Bacillota</taxon>
        <taxon>Bacilli</taxon>
        <taxon>Bacillales</taxon>
        <taxon>Bacillales Family X. Incertae Sedis</taxon>
        <taxon>Brockia</taxon>
    </lineage>
</organism>
<dbReference type="Pfam" id="PF13439">
    <property type="entry name" value="Glyco_transf_4"/>
    <property type="match status" value="1"/>
</dbReference>
<keyword evidence="1 6" id="KW-0808">Transferase</keyword>
<dbReference type="Gene3D" id="3.40.50.2000">
    <property type="entry name" value="Glycogen Phosphorylase B"/>
    <property type="match status" value="2"/>
</dbReference>
<dbReference type="EMBL" id="RBIJ01000001">
    <property type="protein sequence ID" value="RKQ88828.1"/>
    <property type="molecule type" value="Genomic_DNA"/>
</dbReference>
<evidence type="ECO:0000313" key="7">
    <source>
        <dbReference type="Proteomes" id="UP000267019"/>
    </source>
</evidence>
<feature type="repeat" description="TPR" evidence="2">
    <location>
        <begin position="206"/>
        <end position="239"/>
    </location>
</feature>
<dbReference type="Proteomes" id="UP000267019">
    <property type="component" value="Unassembled WGS sequence"/>
</dbReference>
<dbReference type="OrthoDB" id="9797829at2"/>
<name>A0A660L5X2_9BACL</name>
<dbReference type="GO" id="GO:0009103">
    <property type="term" value="P:lipopolysaccharide biosynthetic process"/>
    <property type="evidence" value="ECO:0007669"/>
    <property type="project" value="TreeGrafter"/>
</dbReference>
<proteinExistence type="predicted"/>